<keyword evidence="1" id="KW-0808">Transferase</keyword>
<dbReference type="InterPro" id="IPR016181">
    <property type="entry name" value="Acyl_CoA_acyltransferase"/>
</dbReference>
<keyword evidence="2" id="KW-0012">Acyltransferase</keyword>
<dbReference type="Gene3D" id="3.40.630.30">
    <property type="match status" value="1"/>
</dbReference>
<reference evidence="4 5" key="1">
    <citation type="submission" date="2014-02" db="EMBL/GenBank/DDBJ databases">
        <title>The small core and large imbalanced accessory genome model reveals a collaborative survival strategy of Sorangium cellulosum strains in nature.</title>
        <authorList>
            <person name="Han K."/>
            <person name="Peng R."/>
            <person name="Blom J."/>
            <person name="Li Y.-Z."/>
        </authorList>
    </citation>
    <scope>NUCLEOTIDE SEQUENCE [LARGE SCALE GENOMIC DNA]</scope>
    <source>
        <strain evidence="4 5">So0157-18</strain>
    </source>
</reference>
<sequence>MSSAATLRADAAHIPLVLDMMEDFNAGEEIPWDRGAVEASLRRLLADAALGFVAVAVTARGLEGYAVVTFNYDLEFRGRDAFVTELYVRPAARGAGLGRLLLASAEAMAVEEDARALHLLVRPDNTRAITLYRASGFVQTPRVMMTKELAAAAPGSDG</sequence>
<protein>
    <recommendedName>
        <fullName evidence="3">N-acetyltransferase domain-containing protein</fullName>
    </recommendedName>
</protein>
<dbReference type="PANTHER" id="PTHR43877:SF2">
    <property type="entry name" value="AMINOALKYLPHOSPHONATE N-ACETYLTRANSFERASE-RELATED"/>
    <property type="match status" value="1"/>
</dbReference>
<dbReference type="SUPFAM" id="SSF55729">
    <property type="entry name" value="Acyl-CoA N-acyltransferases (Nat)"/>
    <property type="match status" value="1"/>
</dbReference>
<evidence type="ECO:0000259" key="3">
    <source>
        <dbReference type="PROSITE" id="PS51186"/>
    </source>
</evidence>
<evidence type="ECO:0000256" key="2">
    <source>
        <dbReference type="ARBA" id="ARBA00023315"/>
    </source>
</evidence>
<name>A0A150PEJ9_SORCE</name>
<dbReference type="GO" id="GO:0016747">
    <property type="term" value="F:acyltransferase activity, transferring groups other than amino-acyl groups"/>
    <property type="evidence" value="ECO:0007669"/>
    <property type="project" value="InterPro"/>
</dbReference>
<dbReference type="Proteomes" id="UP000075604">
    <property type="component" value="Unassembled WGS sequence"/>
</dbReference>
<dbReference type="CDD" id="cd04301">
    <property type="entry name" value="NAT_SF"/>
    <property type="match status" value="1"/>
</dbReference>
<gene>
    <name evidence="4" type="ORF">BE04_08170</name>
</gene>
<organism evidence="4 5">
    <name type="scientific">Sorangium cellulosum</name>
    <name type="common">Polyangium cellulosum</name>
    <dbReference type="NCBI Taxonomy" id="56"/>
    <lineage>
        <taxon>Bacteria</taxon>
        <taxon>Pseudomonadati</taxon>
        <taxon>Myxococcota</taxon>
        <taxon>Polyangia</taxon>
        <taxon>Polyangiales</taxon>
        <taxon>Polyangiaceae</taxon>
        <taxon>Sorangium</taxon>
    </lineage>
</organism>
<dbReference type="InterPro" id="IPR000182">
    <property type="entry name" value="GNAT_dom"/>
</dbReference>
<evidence type="ECO:0000313" key="4">
    <source>
        <dbReference type="EMBL" id="KYF54076.1"/>
    </source>
</evidence>
<comment type="caution">
    <text evidence="4">The sequence shown here is derived from an EMBL/GenBank/DDBJ whole genome shotgun (WGS) entry which is preliminary data.</text>
</comment>
<accession>A0A150PEJ9</accession>
<proteinExistence type="predicted"/>
<dbReference type="PROSITE" id="PS51186">
    <property type="entry name" value="GNAT"/>
    <property type="match status" value="1"/>
</dbReference>
<evidence type="ECO:0000313" key="5">
    <source>
        <dbReference type="Proteomes" id="UP000075604"/>
    </source>
</evidence>
<evidence type="ECO:0000256" key="1">
    <source>
        <dbReference type="ARBA" id="ARBA00022679"/>
    </source>
</evidence>
<feature type="domain" description="N-acetyltransferase" evidence="3">
    <location>
        <begin position="5"/>
        <end position="154"/>
    </location>
</feature>
<dbReference type="PANTHER" id="PTHR43877">
    <property type="entry name" value="AMINOALKYLPHOSPHONATE N-ACETYLTRANSFERASE-RELATED-RELATED"/>
    <property type="match status" value="1"/>
</dbReference>
<dbReference type="AlphaFoldDB" id="A0A150PEJ9"/>
<dbReference type="EMBL" id="JELX01002850">
    <property type="protein sequence ID" value="KYF54076.1"/>
    <property type="molecule type" value="Genomic_DNA"/>
</dbReference>
<dbReference type="Pfam" id="PF00583">
    <property type="entry name" value="Acetyltransf_1"/>
    <property type="match status" value="1"/>
</dbReference>
<dbReference type="InterPro" id="IPR050832">
    <property type="entry name" value="Bact_Acetyltransf"/>
</dbReference>